<feature type="transmembrane region" description="Helical" evidence="1">
    <location>
        <begin position="66"/>
        <end position="84"/>
    </location>
</feature>
<dbReference type="AlphaFoldDB" id="A0A6A6PA08"/>
<evidence type="ECO:0008006" key="5">
    <source>
        <dbReference type="Google" id="ProtNLM"/>
    </source>
</evidence>
<sequence>MAQPPTLPLARLLGPTLLLLSVTEARNASIWPHTTAAAIHLNGTALFVAGLAILQKHWVWVRGWPVAVTATGATALGLGAWRMWDPVGVLQGVRRMDGGEGRWILNYVAGFLGSGFWALSWRGV</sequence>
<gene>
    <name evidence="3" type="ORF">BDY21DRAFT_361618</name>
</gene>
<protein>
    <recommendedName>
        <fullName evidence="5">Integral membrane protein</fullName>
    </recommendedName>
</protein>
<feature type="signal peptide" evidence="2">
    <location>
        <begin position="1"/>
        <end position="25"/>
    </location>
</feature>
<dbReference type="EMBL" id="MU001673">
    <property type="protein sequence ID" value="KAF2460718.1"/>
    <property type="molecule type" value="Genomic_DNA"/>
</dbReference>
<proteinExistence type="predicted"/>
<dbReference type="Proteomes" id="UP000799766">
    <property type="component" value="Unassembled WGS sequence"/>
</dbReference>
<keyword evidence="4" id="KW-1185">Reference proteome</keyword>
<evidence type="ECO:0000256" key="2">
    <source>
        <dbReference type="SAM" id="SignalP"/>
    </source>
</evidence>
<evidence type="ECO:0000256" key="1">
    <source>
        <dbReference type="SAM" id="Phobius"/>
    </source>
</evidence>
<reference evidence="3" key="1">
    <citation type="journal article" date="2020" name="Stud. Mycol.">
        <title>101 Dothideomycetes genomes: a test case for predicting lifestyles and emergence of pathogens.</title>
        <authorList>
            <person name="Haridas S."/>
            <person name="Albert R."/>
            <person name="Binder M."/>
            <person name="Bloem J."/>
            <person name="Labutti K."/>
            <person name="Salamov A."/>
            <person name="Andreopoulos B."/>
            <person name="Baker S."/>
            <person name="Barry K."/>
            <person name="Bills G."/>
            <person name="Bluhm B."/>
            <person name="Cannon C."/>
            <person name="Castanera R."/>
            <person name="Culley D."/>
            <person name="Daum C."/>
            <person name="Ezra D."/>
            <person name="Gonzalez J."/>
            <person name="Henrissat B."/>
            <person name="Kuo A."/>
            <person name="Liang C."/>
            <person name="Lipzen A."/>
            <person name="Lutzoni F."/>
            <person name="Magnuson J."/>
            <person name="Mondo S."/>
            <person name="Nolan M."/>
            <person name="Ohm R."/>
            <person name="Pangilinan J."/>
            <person name="Park H.-J."/>
            <person name="Ramirez L."/>
            <person name="Alfaro M."/>
            <person name="Sun H."/>
            <person name="Tritt A."/>
            <person name="Yoshinaga Y."/>
            <person name="Zwiers L.-H."/>
            <person name="Turgeon B."/>
            <person name="Goodwin S."/>
            <person name="Spatafora J."/>
            <person name="Crous P."/>
            <person name="Grigoriev I."/>
        </authorList>
    </citation>
    <scope>NUCLEOTIDE SEQUENCE</scope>
    <source>
        <strain evidence="3">ATCC 16933</strain>
    </source>
</reference>
<evidence type="ECO:0000313" key="3">
    <source>
        <dbReference type="EMBL" id="KAF2460718.1"/>
    </source>
</evidence>
<dbReference type="OrthoDB" id="4140444at2759"/>
<organism evidence="3 4">
    <name type="scientific">Lineolata rhizophorae</name>
    <dbReference type="NCBI Taxonomy" id="578093"/>
    <lineage>
        <taxon>Eukaryota</taxon>
        <taxon>Fungi</taxon>
        <taxon>Dikarya</taxon>
        <taxon>Ascomycota</taxon>
        <taxon>Pezizomycotina</taxon>
        <taxon>Dothideomycetes</taxon>
        <taxon>Dothideomycetes incertae sedis</taxon>
        <taxon>Lineolatales</taxon>
        <taxon>Lineolataceae</taxon>
        <taxon>Lineolata</taxon>
    </lineage>
</organism>
<feature type="chain" id="PRO_5025344611" description="Integral membrane protein" evidence="2">
    <location>
        <begin position="26"/>
        <end position="124"/>
    </location>
</feature>
<keyword evidence="1" id="KW-0472">Membrane</keyword>
<keyword evidence="2" id="KW-0732">Signal</keyword>
<feature type="transmembrane region" description="Helical" evidence="1">
    <location>
        <begin position="35"/>
        <end position="54"/>
    </location>
</feature>
<feature type="transmembrane region" description="Helical" evidence="1">
    <location>
        <begin position="104"/>
        <end position="121"/>
    </location>
</feature>
<keyword evidence="1" id="KW-0812">Transmembrane</keyword>
<keyword evidence="1" id="KW-1133">Transmembrane helix</keyword>
<accession>A0A6A6PA08</accession>
<evidence type="ECO:0000313" key="4">
    <source>
        <dbReference type="Proteomes" id="UP000799766"/>
    </source>
</evidence>
<name>A0A6A6PA08_9PEZI</name>